<protein>
    <submittedName>
        <fullName evidence="1">Uncharacterized protein</fullName>
    </submittedName>
</protein>
<name>A0ACB6V8U0_9ASCO</name>
<organism evidence="1 2">
    <name type="scientific">Geotrichum galactomycetum</name>
    <dbReference type="NCBI Taxonomy" id="27317"/>
    <lineage>
        <taxon>Eukaryota</taxon>
        <taxon>Fungi</taxon>
        <taxon>Dikarya</taxon>
        <taxon>Ascomycota</taxon>
        <taxon>Saccharomycotina</taxon>
        <taxon>Dipodascomycetes</taxon>
        <taxon>Dipodascales</taxon>
        <taxon>Dipodascaceae</taxon>
        <taxon>Geotrichum</taxon>
    </lineage>
</organism>
<reference evidence="1 2" key="1">
    <citation type="journal article" date="2020" name="Front. Microbiol.">
        <title>Phenotypic and Genetic Characterization of the Cheese Ripening Yeast Geotrichum candidum.</title>
        <authorList>
            <person name="Perkins V."/>
            <person name="Vignola S."/>
            <person name="Lessard M.H."/>
            <person name="Plante P.L."/>
            <person name="Corbeil J."/>
            <person name="Dugat-Bony E."/>
            <person name="Frenette M."/>
            <person name="Labrie S."/>
        </authorList>
    </citation>
    <scope>NUCLEOTIDE SEQUENCE [LARGE SCALE GENOMIC DNA]</scope>
    <source>
        <strain evidence="1 2">LMA-1147</strain>
    </source>
</reference>
<dbReference type="EMBL" id="QVQA01000011">
    <property type="protein sequence ID" value="KAF5101526.1"/>
    <property type="molecule type" value="Genomic_DNA"/>
</dbReference>
<evidence type="ECO:0000313" key="1">
    <source>
        <dbReference type="EMBL" id="KAF5101526.1"/>
    </source>
</evidence>
<proteinExistence type="predicted"/>
<sequence>MATQAVTDLCKVILRDVYGEVAETIVGSLLDYGRLTAQQIAKHTDISVSAVKGALVALVQNRFVLYWIDPATPKICHYSANYKEIIHVLYTGSILEIISSKFSDSNSRAPEIVKNILVYGHVRAADYLEHANGDENIDEDEYESDRSRNSLSRSMTDLIMKRYLTPLFDFDFQPPADIYQQLFKNNYAKQARGQSENARVAAATAAATTERNTLFGSRDAADAGLVLLETKSQHGAAPKRVRRNQVGLVEPKYTVNPEAVFAVNHDRFLLSFRNDELAKLASKTIGPVTGKVYRQLLQCYENKLFRCSQTVTQTADYFITTMSVMQGLDPSLDLKDTIVMPTYNGGKRKDMDGSDQNGMSKKLRTNTGGFIMDNDEDEDDDEDMDENENDYSGSSKKISLVDVTRHLELLANSPYNFVIKAGNRGGGEWFVPFEELRETLKRVSYEQIIENKFGPLALRLFRIIKDKGMVNDELLARTALLRADTIAQLAATLHDFGALDLQEVPRSNDRTPVKTFFLWFHNPKRSYGIVLQDMYKALSRMYKRILAERKEHPILLAKLDREDVKENEELYLSAAEKQEIYELRSLEEKLLVQINRLQGLTRIFDDY</sequence>
<evidence type="ECO:0000313" key="2">
    <source>
        <dbReference type="Proteomes" id="UP000744676"/>
    </source>
</evidence>
<accession>A0ACB6V8U0</accession>
<comment type="caution">
    <text evidence="1">The sequence shown here is derived from an EMBL/GenBank/DDBJ whole genome shotgun (WGS) entry which is preliminary data.</text>
</comment>
<dbReference type="Proteomes" id="UP000744676">
    <property type="component" value="Unassembled WGS sequence"/>
</dbReference>
<gene>
    <name evidence="1" type="ORF">D0Z00_000801</name>
</gene>
<keyword evidence="2" id="KW-1185">Reference proteome</keyword>